<dbReference type="Gene3D" id="1.20.120.530">
    <property type="entry name" value="GntR ligand-binding domain-like"/>
    <property type="match status" value="1"/>
</dbReference>
<evidence type="ECO:0000256" key="1">
    <source>
        <dbReference type="ARBA" id="ARBA00023015"/>
    </source>
</evidence>
<gene>
    <name evidence="5" type="ORF">B7R54_02520</name>
</gene>
<keyword evidence="6" id="KW-1185">Reference proteome</keyword>
<organism evidence="5 6">
    <name type="scientific">Subtercola boreus</name>
    <dbReference type="NCBI Taxonomy" id="120213"/>
    <lineage>
        <taxon>Bacteria</taxon>
        <taxon>Bacillati</taxon>
        <taxon>Actinomycetota</taxon>
        <taxon>Actinomycetes</taxon>
        <taxon>Micrococcales</taxon>
        <taxon>Microbacteriaceae</taxon>
        <taxon>Subtercola</taxon>
    </lineage>
</organism>
<keyword evidence="1" id="KW-0805">Transcription regulation</keyword>
<dbReference type="SUPFAM" id="SSF48008">
    <property type="entry name" value="GntR ligand-binding domain-like"/>
    <property type="match status" value="1"/>
</dbReference>
<evidence type="ECO:0000256" key="3">
    <source>
        <dbReference type="ARBA" id="ARBA00023163"/>
    </source>
</evidence>
<dbReference type="GO" id="GO:0003677">
    <property type="term" value="F:DNA binding"/>
    <property type="evidence" value="ECO:0007669"/>
    <property type="project" value="UniProtKB-KW"/>
</dbReference>
<dbReference type="PANTHER" id="PTHR43537">
    <property type="entry name" value="TRANSCRIPTIONAL REGULATOR, GNTR FAMILY"/>
    <property type="match status" value="1"/>
</dbReference>
<dbReference type="OrthoDB" id="3232242at2"/>
<dbReference type="EMBL" id="NBWZ01000001">
    <property type="protein sequence ID" value="RFA08220.1"/>
    <property type="molecule type" value="Genomic_DNA"/>
</dbReference>
<dbReference type="SMART" id="SM00895">
    <property type="entry name" value="FCD"/>
    <property type="match status" value="1"/>
</dbReference>
<evidence type="ECO:0000313" key="6">
    <source>
        <dbReference type="Proteomes" id="UP000256486"/>
    </source>
</evidence>
<dbReference type="InterPro" id="IPR011711">
    <property type="entry name" value="GntR_C"/>
</dbReference>
<dbReference type="InterPro" id="IPR008920">
    <property type="entry name" value="TF_FadR/GntR_C"/>
</dbReference>
<keyword evidence="2" id="KW-0238">DNA-binding</keyword>
<dbReference type="SUPFAM" id="SSF46785">
    <property type="entry name" value="Winged helix' DNA-binding domain"/>
    <property type="match status" value="1"/>
</dbReference>
<dbReference type="GO" id="GO:0003700">
    <property type="term" value="F:DNA-binding transcription factor activity"/>
    <property type="evidence" value="ECO:0007669"/>
    <property type="project" value="InterPro"/>
</dbReference>
<dbReference type="PANTHER" id="PTHR43537:SF24">
    <property type="entry name" value="GLUCONATE OPERON TRANSCRIPTIONAL REPRESSOR"/>
    <property type="match status" value="1"/>
</dbReference>
<dbReference type="Gene3D" id="1.10.10.10">
    <property type="entry name" value="Winged helix-like DNA-binding domain superfamily/Winged helix DNA-binding domain"/>
    <property type="match status" value="1"/>
</dbReference>
<dbReference type="InterPro" id="IPR000524">
    <property type="entry name" value="Tscrpt_reg_HTH_GntR"/>
</dbReference>
<protein>
    <recommendedName>
        <fullName evidence="4">HTH gntR-type domain-containing protein</fullName>
    </recommendedName>
</protein>
<dbReference type="RefSeq" id="WP_116413634.1">
    <property type="nucleotide sequence ID" value="NZ_NBWZ01000001.1"/>
</dbReference>
<dbReference type="AlphaFoldDB" id="A0A3E0VFS0"/>
<dbReference type="Proteomes" id="UP000256486">
    <property type="component" value="Unassembled WGS sequence"/>
</dbReference>
<reference evidence="5 6" key="1">
    <citation type="submission" date="2017-04" db="EMBL/GenBank/DDBJ databases">
        <title>Comparative genome analysis of Subtercola boreus.</title>
        <authorList>
            <person name="Cho Y.-J."/>
            <person name="Cho A."/>
            <person name="Kim O.-S."/>
            <person name="Lee J.-I."/>
        </authorList>
    </citation>
    <scope>NUCLEOTIDE SEQUENCE [LARGE SCALE GENOMIC DNA]</scope>
    <source>
        <strain evidence="5 6">K300</strain>
    </source>
</reference>
<evidence type="ECO:0000259" key="4">
    <source>
        <dbReference type="PROSITE" id="PS50949"/>
    </source>
</evidence>
<comment type="caution">
    <text evidence="5">The sequence shown here is derived from an EMBL/GenBank/DDBJ whole genome shotgun (WGS) entry which is preliminary data.</text>
</comment>
<sequence length="227" mass="25086">MTTRTSLTRAEVLVEQVEADIRQRGLKPDDWITNKEELRIGSGMARATVNEAVRLLQDRGMVVPKPGPGGGLFVASQHPIVRLGRTLLRVEDSPSSIADAIEMREELEGLVMAQAAANRTETDIDDLREHGRSIVDATGDAELFIHRNWALHRRIAAIGQNQVLRSTYLGLLEYVDSRSVAASREDTHDDASYFAHRIRLHLDLIDAVASGDEATAREAAARHSHRG</sequence>
<dbReference type="Pfam" id="PF07729">
    <property type="entry name" value="FCD"/>
    <property type="match status" value="1"/>
</dbReference>
<accession>A0A3E0VFS0</accession>
<name>A0A3E0VFS0_9MICO</name>
<keyword evidence="3" id="KW-0804">Transcription</keyword>
<evidence type="ECO:0000256" key="2">
    <source>
        <dbReference type="ARBA" id="ARBA00023125"/>
    </source>
</evidence>
<proteinExistence type="predicted"/>
<dbReference type="PROSITE" id="PS50949">
    <property type="entry name" value="HTH_GNTR"/>
    <property type="match status" value="1"/>
</dbReference>
<dbReference type="InterPro" id="IPR036390">
    <property type="entry name" value="WH_DNA-bd_sf"/>
</dbReference>
<evidence type="ECO:0000313" key="5">
    <source>
        <dbReference type="EMBL" id="RFA08220.1"/>
    </source>
</evidence>
<feature type="domain" description="HTH gntR-type" evidence="4">
    <location>
        <begin position="7"/>
        <end position="77"/>
    </location>
</feature>
<dbReference type="InterPro" id="IPR036388">
    <property type="entry name" value="WH-like_DNA-bd_sf"/>
</dbReference>